<name>A0A2U1T8X3_9CORY</name>
<evidence type="ECO:0000256" key="1">
    <source>
        <dbReference type="SAM" id="MobiDB-lite"/>
    </source>
</evidence>
<dbReference type="Gene3D" id="3.40.1190.20">
    <property type="match status" value="1"/>
</dbReference>
<evidence type="ECO:0000313" key="3">
    <source>
        <dbReference type="EMBL" id="PWC02464.1"/>
    </source>
</evidence>
<dbReference type="InterPro" id="IPR011611">
    <property type="entry name" value="PfkB_dom"/>
</dbReference>
<dbReference type="Proteomes" id="UP000244989">
    <property type="component" value="Unassembled WGS sequence"/>
</dbReference>
<reference evidence="4" key="1">
    <citation type="submission" date="2018-04" db="EMBL/GenBank/DDBJ databases">
        <authorList>
            <person name="Liu S."/>
            <person name="Wang Z."/>
            <person name="Li J."/>
        </authorList>
    </citation>
    <scope>NUCLEOTIDE SEQUENCE [LARGE SCALE GENOMIC DNA]</scope>
    <source>
        <strain evidence="4">2189</strain>
    </source>
</reference>
<protein>
    <recommendedName>
        <fullName evidence="2">Carbohydrate kinase PfkB domain-containing protein</fullName>
    </recommendedName>
</protein>
<feature type="domain" description="Carbohydrate kinase PfkB" evidence="2">
    <location>
        <begin position="33"/>
        <end position="93"/>
    </location>
</feature>
<proteinExistence type="predicted"/>
<dbReference type="Pfam" id="PF00294">
    <property type="entry name" value="PfkB"/>
    <property type="match status" value="1"/>
</dbReference>
<gene>
    <name evidence="3" type="ORF">DF222_02205</name>
</gene>
<comment type="caution">
    <text evidence="3">The sequence shown here is derived from an EMBL/GenBank/DDBJ whole genome shotgun (WGS) entry which is preliminary data.</text>
</comment>
<accession>A0A2U1T8X3</accession>
<dbReference type="EMBL" id="QEEZ01000003">
    <property type="protein sequence ID" value="PWC02464.1"/>
    <property type="molecule type" value="Genomic_DNA"/>
</dbReference>
<dbReference type="SUPFAM" id="SSF53613">
    <property type="entry name" value="Ribokinase-like"/>
    <property type="match status" value="1"/>
</dbReference>
<evidence type="ECO:0000313" key="4">
    <source>
        <dbReference type="Proteomes" id="UP000244989"/>
    </source>
</evidence>
<organism evidence="3 4">
    <name type="scientific">Corynebacterium yudongzhengii</name>
    <dbReference type="NCBI Taxonomy" id="2080740"/>
    <lineage>
        <taxon>Bacteria</taxon>
        <taxon>Bacillati</taxon>
        <taxon>Actinomycetota</taxon>
        <taxon>Actinomycetes</taxon>
        <taxon>Mycobacteriales</taxon>
        <taxon>Corynebacteriaceae</taxon>
        <taxon>Corynebacterium</taxon>
    </lineage>
</organism>
<feature type="region of interest" description="Disordered" evidence="1">
    <location>
        <begin position="1"/>
        <end position="35"/>
    </location>
</feature>
<dbReference type="AlphaFoldDB" id="A0A2U1T8X3"/>
<keyword evidence="4" id="KW-1185">Reference proteome</keyword>
<evidence type="ECO:0000259" key="2">
    <source>
        <dbReference type="Pfam" id="PF00294"/>
    </source>
</evidence>
<dbReference type="InterPro" id="IPR029056">
    <property type="entry name" value="Ribokinase-like"/>
</dbReference>
<sequence>MPAAGHPAGARGVADRGGSSRGREDHRRYLGAHAAHRVPRGADLVKPNAAELEEATGISELSDAAQALLDDGAKKVLVSRGAEGLVLVTAEDVTQAVLDEELEGNPPALGMR</sequence>